<evidence type="ECO:0000313" key="1">
    <source>
        <dbReference type="EMBL" id="KAK8052823.1"/>
    </source>
</evidence>
<dbReference type="Proteomes" id="UP001446871">
    <property type="component" value="Unassembled WGS sequence"/>
</dbReference>
<sequence length="175" mass="19467">MANSQDFASIWNNGRRTSYYFKTLIESVFRTDVLPVMVTNLSLIGCTSRAGAERVLLEFQELCDEGERACFGEKAQASKGTGGPELQRNESRRGLSAYQFSNIIPRPSLPCSPPVLIEWASHFCVSVARGPTRFVGNHGTEKPAHAWFEAGVAPRRWRCGSIMGLGRFRFSGRAY</sequence>
<gene>
    <name evidence="1" type="ORF">PG996_012124</name>
</gene>
<dbReference type="EMBL" id="JAQQWM010000008">
    <property type="protein sequence ID" value="KAK8052823.1"/>
    <property type="molecule type" value="Genomic_DNA"/>
</dbReference>
<keyword evidence="2" id="KW-1185">Reference proteome</keyword>
<accession>A0ABR1U1X8</accession>
<proteinExistence type="predicted"/>
<evidence type="ECO:0000313" key="2">
    <source>
        <dbReference type="Proteomes" id="UP001446871"/>
    </source>
</evidence>
<reference evidence="1 2" key="1">
    <citation type="submission" date="2023-01" db="EMBL/GenBank/DDBJ databases">
        <title>Analysis of 21 Apiospora genomes using comparative genomics revels a genus with tremendous synthesis potential of carbohydrate active enzymes and secondary metabolites.</title>
        <authorList>
            <person name="Sorensen T."/>
        </authorList>
    </citation>
    <scope>NUCLEOTIDE SEQUENCE [LARGE SCALE GENOMIC DNA]</scope>
    <source>
        <strain evidence="1 2">CBS 83171</strain>
    </source>
</reference>
<comment type="caution">
    <text evidence="1">The sequence shown here is derived from an EMBL/GenBank/DDBJ whole genome shotgun (WGS) entry which is preliminary data.</text>
</comment>
<organism evidence="1 2">
    <name type="scientific">Apiospora saccharicola</name>
    <dbReference type="NCBI Taxonomy" id="335842"/>
    <lineage>
        <taxon>Eukaryota</taxon>
        <taxon>Fungi</taxon>
        <taxon>Dikarya</taxon>
        <taxon>Ascomycota</taxon>
        <taxon>Pezizomycotina</taxon>
        <taxon>Sordariomycetes</taxon>
        <taxon>Xylariomycetidae</taxon>
        <taxon>Amphisphaeriales</taxon>
        <taxon>Apiosporaceae</taxon>
        <taxon>Apiospora</taxon>
    </lineage>
</organism>
<name>A0ABR1U1X8_9PEZI</name>
<protein>
    <submittedName>
        <fullName evidence="1">Uncharacterized protein</fullName>
    </submittedName>
</protein>